<reference evidence="3 4" key="1">
    <citation type="submission" date="2024-02" db="EMBL/GenBank/DDBJ databases">
        <title>Chromosome-scale genome assembly of the rough periwinkle Littorina saxatilis.</title>
        <authorList>
            <person name="De Jode A."/>
            <person name="Faria R."/>
            <person name="Formenti G."/>
            <person name="Sims Y."/>
            <person name="Smith T.P."/>
            <person name="Tracey A."/>
            <person name="Wood J.M.D."/>
            <person name="Zagrodzka Z.B."/>
            <person name="Johannesson K."/>
            <person name="Butlin R.K."/>
            <person name="Leder E.H."/>
        </authorList>
    </citation>
    <scope>NUCLEOTIDE SEQUENCE [LARGE SCALE GENOMIC DNA]</scope>
    <source>
        <strain evidence="3">Snail1</strain>
        <tissue evidence="3">Muscle</tissue>
    </source>
</reference>
<evidence type="ECO:0000256" key="1">
    <source>
        <dbReference type="SAM" id="MobiDB-lite"/>
    </source>
</evidence>
<keyword evidence="4" id="KW-1185">Reference proteome</keyword>
<evidence type="ECO:0000313" key="3">
    <source>
        <dbReference type="EMBL" id="KAK7094610.1"/>
    </source>
</evidence>
<sequence>MESRRVLTQLLVLMTCCLATALTRMTSSMQEDDVEIPDTLFSHDADVKRNNQEDISKLLLKHLRFRQLPEPGSRLAPAAYSGDSRQTPGKRHGQRSLVNNLAALLSGLRDRQAESEMRMPSLRFGK</sequence>
<dbReference type="Proteomes" id="UP001374579">
    <property type="component" value="Unassembled WGS sequence"/>
</dbReference>
<feature type="signal peptide" evidence="2">
    <location>
        <begin position="1"/>
        <end position="21"/>
    </location>
</feature>
<protein>
    <submittedName>
        <fullName evidence="3">Uncharacterized protein</fullName>
    </submittedName>
</protein>
<evidence type="ECO:0000256" key="2">
    <source>
        <dbReference type="SAM" id="SignalP"/>
    </source>
</evidence>
<name>A0AAN9G5E8_9CAEN</name>
<evidence type="ECO:0000313" key="4">
    <source>
        <dbReference type="Proteomes" id="UP001374579"/>
    </source>
</evidence>
<feature type="chain" id="PRO_5042861247" evidence="2">
    <location>
        <begin position="22"/>
        <end position="126"/>
    </location>
</feature>
<organism evidence="3 4">
    <name type="scientific">Littorina saxatilis</name>
    <dbReference type="NCBI Taxonomy" id="31220"/>
    <lineage>
        <taxon>Eukaryota</taxon>
        <taxon>Metazoa</taxon>
        <taxon>Spiralia</taxon>
        <taxon>Lophotrochozoa</taxon>
        <taxon>Mollusca</taxon>
        <taxon>Gastropoda</taxon>
        <taxon>Caenogastropoda</taxon>
        <taxon>Littorinimorpha</taxon>
        <taxon>Littorinoidea</taxon>
        <taxon>Littorinidae</taxon>
        <taxon>Littorina</taxon>
    </lineage>
</organism>
<gene>
    <name evidence="3" type="ORF">V1264_006142</name>
</gene>
<feature type="region of interest" description="Disordered" evidence="1">
    <location>
        <begin position="71"/>
        <end position="96"/>
    </location>
</feature>
<accession>A0AAN9G5E8</accession>
<dbReference type="AlphaFoldDB" id="A0AAN9G5E8"/>
<keyword evidence="2" id="KW-0732">Signal</keyword>
<dbReference type="EMBL" id="JBAMIC010000018">
    <property type="protein sequence ID" value="KAK7094610.1"/>
    <property type="molecule type" value="Genomic_DNA"/>
</dbReference>
<proteinExistence type="predicted"/>
<comment type="caution">
    <text evidence="3">The sequence shown here is derived from an EMBL/GenBank/DDBJ whole genome shotgun (WGS) entry which is preliminary data.</text>
</comment>